<evidence type="ECO:0000313" key="3">
    <source>
        <dbReference type="Proteomes" id="UP001164746"/>
    </source>
</evidence>
<evidence type="ECO:0000313" key="2">
    <source>
        <dbReference type="EMBL" id="WAR07136.1"/>
    </source>
</evidence>
<gene>
    <name evidence="2" type="ORF">MAR_017094</name>
</gene>
<reference evidence="2" key="1">
    <citation type="submission" date="2022-11" db="EMBL/GenBank/DDBJ databases">
        <title>Centuries of genome instability and evolution in soft-shell clam transmissible cancer (bioRxiv).</title>
        <authorList>
            <person name="Hart S.F.M."/>
            <person name="Yonemitsu M.A."/>
            <person name="Giersch R.M."/>
            <person name="Beal B.F."/>
            <person name="Arriagada G."/>
            <person name="Davis B.W."/>
            <person name="Ostrander E.A."/>
            <person name="Goff S.P."/>
            <person name="Metzger M.J."/>
        </authorList>
    </citation>
    <scope>NUCLEOTIDE SEQUENCE</scope>
    <source>
        <strain evidence="2">MELC-2E11</strain>
        <tissue evidence="2">Siphon/mantle</tissue>
    </source>
</reference>
<sequence length="211" mass="24368">MQRLILSNGKLFRVLVRQRSLDLTTTKVQLEVPQSFGSQRKYVVTIELCKTVRVLTKRDDNSEKHGLNAKKKEHKHFEYAYDYKSKALYPNARQTSETNNNLRLLILTLSLFSSILTAFRCSIESGSLFQSTIGMFKFLVSFVTHLLGLKQNKRHYGYFGCDKCSKRDTWVDKVTFPEVDAPLRIDVQIDELQNEKHHLRLSPLAGLPISM</sequence>
<feature type="transmembrane region" description="Helical" evidence="1">
    <location>
        <begin position="131"/>
        <end position="149"/>
    </location>
</feature>
<name>A0ABY7EIY2_MYAAR</name>
<keyword evidence="1" id="KW-0472">Membrane</keyword>
<evidence type="ECO:0000256" key="1">
    <source>
        <dbReference type="SAM" id="Phobius"/>
    </source>
</evidence>
<accession>A0ABY7EIY2</accession>
<keyword evidence="1" id="KW-0812">Transmembrane</keyword>
<keyword evidence="3" id="KW-1185">Reference proteome</keyword>
<dbReference type="Proteomes" id="UP001164746">
    <property type="component" value="Chromosome 6"/>
</dbReference>
<feature type="transmembrane region" description="Helical" evidence="1">
    <location>
        <begin position="102"/>
        <end position="119"/>
    </location>
</feature>
<feature type="non-terminal residue" evidence="2">
    <location>
        <position position="211"/>
    </location>
</feature>
<dbReference type="EMBL" id="CP111017">
    <property type="protein sequence ID" value="WAR07136.1"/>
    <property type="molecule type" value="Genomic_DNA"/>
</dbReference>
<protein>
    <submittedName>
        <fullName evidence="2">Uncharacterized protein</fullName>
    </submittedName>
</protein>
<organism evidence="2 3">
    <name type="scientific">Mya arenaria</name>
    <name type="common">Soft-shell clam</name>
    <dbReference type="NCBI Taxonomy" id="6604"/>
    <lineage>
        <taxon>Eukaryota</taxon>
        <taxon>Metazoa</taxon>
        <taxon>Spiralia</taxon>
        <taxon>Lophotrochozoa</taxon>
        <taxon>Mollusca</taxon>
        <taxon>Bivalvia</taxon>
        <taxon>Autobranchia</taxon>
        <taxon>Heteroconchia</taxon>
        <taxon>Euheterodonta</taxon>
        <taxon>Imparidentia</taxon>
        <taxon>Neoheterodontei</taxon>
        <taxon>Myida</taxon>
        <taxon>Myoidea</taxon>
        <taxon>Myidae</taxon>
        <taxon>Mya</taxon>
    </lineage>
</organism>
<keyword evidence="1" id="KW-1133">Transmembrane helix</keyword>
<proteinExistence type="predicted"/>